<dbReference type="GeneID" id="28855273"/>
<protein>
    <submittedName>
        <fullName evidence="2">Uncharacterized protein</fullName>
    </submittedName>
</protein>
<evidence type="ECO:0000313" key="3">
    <source>
        <dbReference type="Proteomes" id="UP000078397"/>
    </source>
</evidence>
<dbReference type="AlphaFoldDB" id="A0A179G1W8"/>
<reference evidence="2 3" key="1">
    <citation type="journal article" date="2016" name="PLoS Pathog.">
        <title>Biosynthesis of antibiotic leucinostatins in bio-control fungus Purpureocillium lilacinum and their inhibition on phytophthora revealed by genome mining.</title>
        <authorList>
            <person name="Wang G."/>
            <person name="Liu Z."/>
            <person name="Lin R."/>
            <person name="Li E."/>
            <person name="Mao Z."/>
            <person name="Ling J."/>
            <person name="Yang Y."/>
            <person name="Yin W.B."/>
            <person name="Xie B."/>
        </authorList>
    </citation>
    <scope>NUCLEOTIDE SEQUENCE [LARGE SCALE GENOMIC DNA]</scope>
    <source>
        <strain evidence="2">170</strain>
    </source>
</reference>
<dbReference type="RefSeq" id="XP_018147878.1">
    <property type="nucleotide sequence ID" value="XM_018291279.1"/>
</dbReference>
<feature type="region of interest" description="Disordered" evidence="1">
    <location>
        <begin position="1"/>
        <end position="48"/>
    </location>
</feature>
<keyword evidence="3" id="KW-1185">Reference proteome</keyword>
<dbReference type="Proteomes" id="UP000078397">
    <property type="component" value="Unassembled WGS sequence"/>
</dbReference>
<feature type="region of interest" description="Disordered" evidence="1">
    <location>
        <begin position="113"/>
        <end position="142"/>
    </location>
</feature>
<name>A0A179G1W8_METCM</name>
<gene>
    <name evidence="2" type="ORF">VFPPC_13504</name>
</gene>
<sequence>MSSNDSTQFHAPESQPTKRRSSFSEKLHKLRMAVSPTHKAREDMDKLNLPPVKLEARYGPDGEPLQPKNMAANAQAIGYACAGAFTSPAVGGCIATDGCGWLLELSSDRRATSFSGHVPHEHTGGTLHHRLVKPRASPREKL</sequence>
<proteinExistence type="predicted"/>
<organism evidence="2 3">
    <name type="scientific">Pochonia chlamydosporia 170</name>
    <dbReference type="NCBI Taxonomy" id="1380566"/>
    <lineage>
        <taxon>Eukaryota</taxon>
        <taxon>Fungi</taxon>
        <taxon>Dikarya</taxon>
        <taxon>Ascomycota</taxon>
        <taxon>Pezizomycotina</taxon>
        <taxon>Sordariomycetes</taxon>
        <taxon>Hypocreomycetidae</taxon>
        <taxon>Hypocreales</taxon>
        <taxon>Clavicipitaceae</taxon>
        <taxon>Pochonia</taxon>
    </lineage>
</organism>
<evidence type="ECO:0000313" key="2">
    <source>
        <dbReference type="EMBL" id="OAQ71341.1"/>
    </source>
</evidence>
<comment type="caution">
    <text evidence="2">The sequence shown here is derived from an EMBL/GenBank/DDBJ whole genome shotgun (WGS) entry which is preliminary data.</text>
</comment>
<evidence type="ECO:0000256" key="1">
    <source>
        <dbReference type="SAM" id="MobiDB-lite"/>
    </source>
</evidence>
<dbReference type="KEGG" id="pchm:VFPPC_13504"/>
<dbReference type="EMBL" id="LSBJ02000002">
    <property type="protein sequence ID" value="OAQ71341.1"/>
    <property type="molecule type" value="Genomic_DNA"/>
</dbReference>
<accession>A0A179G1W8</accession>